<protein>
    <recommendedName>
        <fullName evidence="2">ABC transporter domain-containing protein</fullName>
    </recommendedName>
</protein>
<gene>
    <name evidence="3" type="ORF">GCM10009549_21890</name>
</gene>
<dbReference type="PANTHER" id="PTHR24220">
    <property type="entry name" value="IMPORT ATP-BINDING PROTEIN"/>
    <property type="match status" value="1"/>
</dbReference>
<dbReference type="EMBL" id="BAAAHG010000013">
    <property type="protein sequence ID" value="GAA0911115.1"/>
    <property type="molecule type" value="Genomic_DNA"/>
</dbReference>
<organism evidence="3 4">
    <name type="scientific">Streptomyces thermoalcalitolerans</name>
    <dbReference type="NCBI Taxonomy" id="65605"/>
    <lineage>
        <taxon>Bacteria</taxon>
        <taxon>Bacillati</taxon>
        <taxon>Actinomycetota</taxon>
        <taxon>Actinomycetes</taxon>
        <taxon>Kitasatosporales</taxon>
        <taxon>Streptomycetaceae</taxon>
        <taxon>Streptomyces</taxon>
    </lineage>
</organism>
<sequence>MHDPTAHGLGVTARDFGLRGPRGWAFRGIDLDAEPGALIAVEGPSGSGRTCLLLALTGRMRPTAGTARVGEFELPRRMSALRRVTALAHVAGVTDLEPALTVGEHLRERALLQRRFNGSLRGLLRPRAGRRAETRQLIGTALDAAGLDLAALPKGDRTAVRDLERPQELCLSIALALMSRPRLLAVDDTDLKLSDAERAAVWERLRSISASGTTVLAACSQAPEGAVVVSTGSSAKPSAASSPAKPSAAPSTGSSVKPSSESSAGSSAGSPATTADDSPDSGSPAEDGRTADGPTADGPTADGPTADGSTTDGSATDNPAAGGPATDEPRDRTKNPTKNPTKNRTKNEEKADALAEAGRS</sequence>
<dbReference type="InterPro" id="IPR003439">
    <property type="entry name" value="ABC_transporter-like_ATP-bd"/>
</dbReference>
<feature type="region of interest" description="Disordered" evidence="1">
    <location>
        <begin position="232"/>
        <end position="360"/>
    </location>
</feature>
<accession>A0ABN1NLC1</accession>
<dbReference type="RefSeq" id="WP_344049199.1">
    <property type="nucleotide sequence ID" value="NZ_BAAAHG010000013.1"/>
</dbReference>
<reference evidence="3 4" key="1">
    <citation type="journal article" date="2019" name="Int. J. Syst. Evol. Microbiol.">
        <title>The Global Catalogue of Microorganisms (GCM) 10K type strain sequencing project: providing services to taxonomists for standard genome sequencing and annotation.</title>
        <authorList>
            <consortium name="The Broad Institute Genomics Platform"/>
            <consortium name="The Broad Institute Genome Sequencing Center for Infectious Disease"/>
            <person name="Wu L."/>
            <person name="Ma J."/>
        </authorList>
    </citation>
    <scope>NUCLEOTIDE SEQUENCE [LARGE SCALE GENOMIC DNA]</scope>
    <source>
        <strain evidence="3 4">JCM 10673</strain>
    </source>
</reference>
<dbReference type="PANTHER" id="PTHR24220:SF685">
    <property type="entry name" value="ABC TRANSPORTER RELATED"/>
    <property type="match status" value="1"/>
</dbReference>
<evidence type="ECO:0000256" key="1">
    <source>
        <dbReference type="SAM" id="MobiDB-lite"/>
    </source>
</evidence>
<comment type="caution">
    <text evidence="3">The sequence shown here is derived from an EMBL/GenBank/DDBJ whole genome shotgun (WGS) entry which is preliminary data.</text>
</comment>
<feature type="compositionally biased region" description="Basic and acidic residues" evidence="1">
    <location>
        <begin position="345"/>
        <end position="360"/>
    </location>
</feature>
<dbReference type="PROSITE" id="PS50893">
    <property type="entry name" value="ABC_TRANSPORTER_2"/>
    <property type="match status" value="1"/>
</dbReference>
<dbReference type="SUPFAM" id="SSF52540">
    <property type="entry name" value="P-loop containing nucleoside triphosphate hydrolases"/>
    <property type="match status" value="1"/>
</dbReference>
<evidence type="ECO:0000313" key="4">
    <source>
        <dbReference type="Proteomes" id="UP001501005"/>
    </source>
</evidence>
<name>A0ABN1NLC1_9ACTN</name>
<keyword evidence="4" id="KW-1185">Reference proteome</keyword>
<feature type="compositionally biased region" description="Low complexity" evidence="1">
    <location>
        <begin position="232"/>
        <end position="275"/>
    </location>
</feature>
<evidence type="ECO:0000259" key="2">
    <source>
        <dbReference type="PROSITE" id="PS50893"/>
    </source>
</evidence>
<feature type="compositionally biased region" description="Polar residues" evidence="1">
    <location>
        <begin position="307"/>
        <end position="317"/>
    </location>
</feature>
<dbReference type="InterPro" id="IPR027417">
    <property type="entry name" value="P-loop_NTPase"/>
</dbReference>
<dbReference type="Gene3D" id="3.40.50.300">
    <property type="entry name" value="P-loop containing nucleotide triphosphate hydrolases"/>
    <property type="match status" value="1"/>
</dbReference>
<proteinExistence type="predicted"/>
<dbReference type="Pfam" id="PF00005">
    <property type="entry name" value="ABC_tran"/>
    <property type="match status" value="1"/>
</dbReference>
<dbReference type="InterPro" id="IPR015854">
    <property type="entry name" value="ABC_transpr_LolD-like"/>
</dbReference>
<feature type="domain" description="ABC transporter" evidence="2">
    <location>
        <begin position="11"/>
        <end position="262"/>
    </location>
</feature>
<dbReference type="Proteomes" id="UP001501005">
    <property type="component" value="Unassembled WGS sequence"/>
</dbReference>
<evidence type="ECO:0000313" key="3">
    <source>
        <dbReference type="EMBL" id="GAA0911115.1"/>
    </source>
</evidence>